<feature type="binding site" evidence="2">
    <location>
        <position position="64"/>
    </location>
    <ligand>
        <name>substrate</name>
    </ligand>
</feature>
<dbReference type="InterPro" id="IPR001441">
    <property type="entry name" value="UPP_synth-like"/>
</dbReference>
<comment type="function">
    <text evidence="2">Catalyzes the condensation of isopentenyl diphosphate (IPP) with allylic pyrophosphates generating different type of terpenoids.</text>
</comment>
<organism evidence="3 4">
    <name type="scientific">candidate division WOR-1 bacterium RIFOXYB2_FULL_37_13</name>
    <dbReference type="NCBI Taxonomy" id="1802579"/>
    <lineage>
        <taxon>Bacteria</taxon>
        <taxon>Bacillati</taxon>
        <taxon>Saganbacteria</taxon>
    </lineage>
</organism>
<feature type="binding site" evidence="2">
    <location>
        <position position="30"/>
    </location>
    <ligand>
        <name>substrate</name>
    </ligand>
</feature>
<dbReference type="GO" id="GO:0016094">
    <property type="term" value="P:polyprenol biosynthetic process"/>
    <property type="evidence" value="ECO:0007669"/>
    <property type="project" value="TreeGrafter"/>
</dbReference>
<feature type="binding site" evidence="2">
    <location>
        <position position="13"/>
    </location>
    <ligand>
        <name>Mg(2+)</name>
        <dbReference type="ChEBI" id="CHEBI:18420"/>
    </ligand>
</feature>
<protein>
    <recommendedName>
        <fullName evidence="2">Isoprenyl transferase</fullName>
        <ecNumber evidence="2">2.5.1.-</ecNumber>
    </recommendedName>
</protein>
<dbReference type="GO" id="GO:0005829">
    <property type="term" value="C:cytosol"/>
    <property type="evidence" value="ECO:0007669"/>
    <property type="project" value="TreeGrafter"/>
</dbReference>
<dbReference type="PANTHER" id="PTHR10291:SF0">
    <property type="entry name" value="DEHYDRODOLICHYL DIPHOSPHATE SYNTHASE 2"/>
    <property type="match status" value="1"/>
</dbReference>
<keyword evidence="1 2" id="KW-0808">Transferase</keyword>
<keyword evidence="2" id="KW-0479">Metal-binding</keyword>
<dbReference type="AlphaFoldDB" id="A0A1F4SM43"/>
<dbReference type="PANTHER" id="PTHR10291">
    <property type="entry name" value="DEHYDRODOLICHYL DIPHOSPHATE SYNTHASE FAMILY MEMBER"/>
    <property type="match status" value="1"/>
</dbReference>
<dbReference type="Proteomes" id="UP000178417">
    <property type="component" value="Unassembled WGS sequence"/>
</dbReference>
<feature type="binding site" evidence="2">
    <location>
        <begin position="14"/>
        <end position="17"/>
    </location>
    <ligand>
        <name>substrate</name>
    </ligand>
</feature>
<dbReference type="NCBIfam" id="TIGR00055">
    <property type="entry name" value="uppS"/>
    <property type="match status" value="1"/>
</dbReference>
<name>A0A1F4SM43_UNCSA</name>
<comment type="subunit">
    <text evidence="2">Homodimer.</text>
</comment>
<feature type="binding site" evidence="2">
    <location>
        <position position="199"/>
    </location>
    <ligand>
        <name>Mg(2+)</name>
        <dbReference type="ChEBI" id="CHEBI:18420"/>
    </ligand>
</feature>
<dbReference type="FunFam" id="3.40.1180.10:FF:000001">
    <property type="entry name" value="(2E,6E)-farnesyl-diphosphate-specific ditrans,polycis-undecaprenyl-diphosphate synthase"/>
    <property type="match status" value="1"/>
</dbReference>
<dbReference type="NCBIfam" id="NF011405">
    <property type="entry name" value="PRK14830.1"/>
    <property type="match status" value="1"/>
</dbReference>
<dbReference type="EC" id="2.5.1.-" evidence="2"/>
<dbReference type="GO" id="GO:0030145">
    <property type="term" value="F:manganese ion binding"/>
    <property type="evidence" value="ECO:0007669"/>
    <property type="project" value="TreeGrafter"/>
</dbReference>
<evidence type="ECO:0000256" key="2">
    <source>
        <dbReference type="HAMAP-Rule" id="MF_01139"/>
    </source>
</evidence>
<dbReference type="InterPro" id="IPR036424">
    <property type="entry name" value="UPP_synth-like_sf"/>
</dbReference>
<dbReference type="Gene3D" id="3.40.1180.10">
    <property type="entry name" value="Decaprenyl diphosphate synthase-like"/>
    <property type="match status" value="1"/>
</dbReference>
<feature type="binding site" evidence="2">
    <location>
        <begin position="186"/>
        <end position="188"/>
    </location>
    <ligand>
        <name>substrate</name>
    </ligand>
</feature>
<dbReference type="EMBL" id="MEUB01000041">
    <property type="protein sequence ID" value="OGC21479.1"/>
    <property type="molecule type" value="Genomic_DNA"/>
</dbReference>
<sequence length="237" mass="26954">MKKIPNHVAIIMDGNGRWAKGRGLPRIAGHKVGADSLKECVKVCAEIGVKYLTVYAFSTENWARPKDEVSFLMGLLADTIDREVESLNKNNVCLRFLGRLDQFSDQLNGKMRASMDKLSKNTGLNLNVMVNYGGRAEIVDAVNEWVKEEEGRGEGKLITEEKISSHLYTKDIPDPDLLIRTASEMRISNFLLWQIAYAEIYVTDVFWPDFRRNELSKAIESYGSRERRFGKTSEQID</sequence>
<comment type="caution">
    <text evidence="3">The sequence shown here is derived from an EMBL/GenBank/DDBJ whole genome shotgun (WGS) entry which is preliminary data.</text>
</comment>
<feature type="active site" evidence="2">
    <location>
        <position position="13"/>
    </location>
</feature>
<feature type="binding site" evidence="2">
    <location>
        <position position="62"/>
    </location>
    <ligand>
        <name>substrate</name>
    </ligand>
</feature>
<gene>
    <name evidence="3" type="ORF">A2310_03205</name>
</gene>
<feature type="binding site" evidence="2">
    <location>
        <begin position="58"/>
        <end position="60"/>
    </location>
    <ligand>
        <name>substrate</name>
    </ligand>
</feature>
<evidence type="ECO:0000313" key="3">
    <source>
        <dbReference type="EMBL" id="OGC21479.1"/>
    </source>
</evidence>
<comment type="cofactor">
    <cofactor evidence="2">
        <name>Mg(2+)</name>
        <dbReference type="ChEBI" id="CHEBI:18420"/>
    </cofactor>
    <text evidence="2">Binds 2 magnesium ions per subunit.</text>
</comment>
<dbReference type="CDD" id="cd00475">
    <property type="entry name" value="Cis_IPPS"/>
    <property type="match status" value="1"/>
</dbReference>
<reference evidence="3 4" key="1">
    <citation type="journal article" date="2016" name="Nat. Commun.">
        <title>Thousands of microbial genomes shed light on interconnected biogeochemical processes in an aquifer system.</title>
        <authorList>
            <person name="Anantharaman K."/>
            <person name="Brown C.T."/>
            <person name="Hug L.A."/>
            <person name="Sharon I."/>
            <person name="Castelle C.J."/>
            <person name="Probst A.J."/>
            <person name="Thomas B.C."/>
            <person name="Singh A."/>
            <person name="Wilkins M.J."/>
            <person name="Karaoz U."/>
            <person name="Brodie E.L."/>
            <person name="Williams K.H."/>
            <person name="Hubbard S.S."/>
            <person name="Banfield J.F."/>
        </authorList>
    </citation>
    <scope>NUCLEOTIDE SEQUENCE [LARGE SCALE GENOMIC DNA]</scope>
</reference>
<dbReference type="Pfam" id="PF01255">
    <property type="entry name" value="Prenyltransf"/>
    <property type="match status" value="1"/>
</dbReference>
<comment type="similarity">
    <text evidence="2">Belongs to the UPP synthase family.</text>
</comment>
<feature type="binding site" evidence="2">
    <location>
        <position position="26"/>
    </location>
    <ligand>
        <name>substrate</name>
    </ligand>
</feature>
<dbReference type="GO" id="GO:0008834">
    <property type="term" value="F:ditrans,polycis-undecaprenyl-diphosphate synthase [(2E,6E)-farnesyl-diphosphate specific] activity"/>
    <property type="evidence" value="ECO:0007669"/>
    <property type="project" value="TreeGrafter"/>
</dbReference>
<proteinExistence type="inferred from homology"/>
<feature type="active site" description="Proton acceptor" evidence="2">
    <location>
        <position position="61"/>
    </location>
</feature>
<dbReference type="GO" id="GO:0000287">
    <property type="term" value="F:magnesium ion binding"/>
    <property type="evidence" value="ECO:0007669"/>
    <property type="project" value="UniProtKB-UniRule"/>
</dbReference>
<keyword evidence="2" id="KW-0460">Magnesium</keyword>
<evidence type="ECO:0000256" key="1">
    <source>
        <dbReference type="ARBA" id="ARBA00022679"/>
    </source>
</evidence>
<dbReference type="SUPFAM" id="SSF64005">
    <property type="entry name" value="Undecaprenyl diphosphate synthase"/>
    <property type="match status" value="1"/>
</dbReference>
<dbReference type="STRING" id="1802579.A2310_03205"/>
<feature type="binding site" evidence="2">
    <location>
        <position position="180"/>
    </location>
    <ligand>
        <name>substrate</name>
    </ligand>
</feature>
<evidence type="ECO:0000313" key="4">
    <source>
        <dbReference type="Proteomes" id="UP000178417"/>
    </source>
</evidence>
<accession>A0A1F4SM43</accession>
<feature type="binding site" evidence="2">
    <location>
        <position position="18"/>
    </location>
    <ligand>
        <name>substrate</name>
    </ligand>
</feature>
<dbReference type="HAMAP" id="MF_01139">
    <property type="entry name" value="ISPT"/>
    <property type="match status" value="1"/>
</dbReference>